<comment type="subcellular location">
    <subcellularLocation>
        <location evidence="1">Membrane</location>
        <topology evidence="1">Lipid-anchor</topology>
    </subcellularLocation>
</comment>
<organism evidence="10 11">
    <name type="scientific">Paenibacillus glycanilyticus</name>
    <dbReference type="NCBI Taxonomy" id="126569"/>
    <lineage>
        <taxon>Bacteria</taxon>
        <taxon>Bacillati</taxon>
        <taxon>Bacillota</taxon>
        <taxon>Bacilli</taxon>
        <taxon>Bacillales</taxon>
        <taxon>Paenibacillaceae</taxon>
        <taxon>Paenibacillus</taxon>
    </lineage>
</organism>
<evidence type="ECO:0000256" key="1">
    <source>
        <dbReference type="ARBA" id="ARBA00004635"/>
    </source>
</evidence>
<keyword evidence="11" id="KW-1185">Reference proteome</keyword>
<dbReference type="InterPro" id="IPR057336">
    <property type="entry name" value="GerAC_N"/>
</dbReference>
<evidence type="ECO:0000313" key="10">
    <source>
        <dbReference type="EMBL" id="GLX67015.1"/>
    </source>
</evidence>
<keyword evidence="3" id="KW-0309">Germination</keyword>
<evidence type="ECO:0000256" key="6">
    <source>
        <dbReference type="ARBA" id="ARBA00023139"/>
    </source>
</evidence>
<dbReference type="PROSITE" id="PS51257">
    <property type="entry name" value="PROKAR_LIPOPROTEIN"/>
    <property type="match status" value="1"/>
</dbReference>
<evidence type="ECO:0000256" key="3">
    <source>
        <dbReference type="ARBA" id="ARBA00022544"/>
    </source>
</evidence>
<feature type="domain" description="Spore germination GerAC-like C-terminal" evidence="8">
    <location>
        <begin position="224"/>
        <end position="388"/>
    </location>
</feature>
<sequence>MKHPFLSGLCSVMLLLVLSGCWDHYELNNMAIVSGIAIDAGKHDKYKVTLEVINPGEMTSKKLSGNMPSVVYSYEGKSVVEAIRRINTGIPRKMLYSHIQLVVVSEEIAREGLLSFLDYFESNREFRENVNFVMTHGSPAEDTLKISHPMVRVSSFKIVSQMELGEKEWGSDPMIKLRDFILAWQSDTKEPLLGAIRVKGDVQKGNQITNMRKIEPSALVELAGSGVFHHNQLLGFLSLGDTRNVLWVQGKLKQSVLTFGCGEPGKMGSYNVINSSTKKKVNYTDGKLKIDISISIQSYISFMECKVRLSDNQEISRLQKQIEAYMEDQIKGTVSKVQHKYKADIFGFGDLLDIQQHQQYNKLKSNWSPVFEDADVKVKVTANIRQSGITTDSFLLKAPMVRPENEQEATEPD</sequence>
<evidence type="ECO:0000259" key="8">
    <source>
        <dbReference type="Pfam" id="PF05504"/>
    </source>
</evidence>
<evidence type="ECO:0000259" key="9">
    <source>
        <dbReference type="Pfam" id="PF25198"/>
    </source>
</evidence>
<proteinExistence type="inferred from homology"/>
<keyword evidence="6" id="KW-0564">Palmitate</keyword>
<dbReference type="Pfam" id="PF25198">
    <property type="entry name" value="Spore_GerAC_N"/>
    <property type="match status" value="1"/>
</dbReference>
<dbReference type="Proteomes" id="UP001157114">
    <property type="component" value="Unassembled WGS sequence"/>
</dbReference>
<dbReference type="NCBIfam" id="TIGR02887">
    <property type="entry name" value="spore_ger_x_C"/>
    <property type="match status" value="1"/>
</dbReference>
<evidence type="ECO:0000256" key="4">
    <source>
        <dbReference type="ARBA" id="ARBA00022729"/>
    </source>
</evidence>
<dbReference type="EMBL" id="BSSQ01000005">
    <property type="protein sequence ID" value="GLX67015.1"/>
    <property type="molecule type" value="Genomic_DNA"/>
</dbReference>
<gene>
    <name evidence="10" type="ORF">MU1_13590</name>
</gene>
<protein>
    <recommendedName>
        <fullName evidence="12">Ger(X)C family spore germination protein</fullName>
    </recommendedName>
</protein>
<evidence type="ECO:0008006" key="12">
    <source>
        <dbReference type="Google" id="ProtNLM"/>
    </source>
</evidence>
<keyword evidence="7" id="KW-0449">Lipoprotein</keyword>
<dbReference type="RefSeq" id="WP_284237731.1">
    <property type="nucleotide sequence ID" value="NZ_BSSQ01000005.1"/>
</dbReference>
<dbReference type="InterPro" id="IPR038501">
    <property type="entry name" value="Spore_GerAC_C_sf"/>
</dbReference>
<name>A0ABQ6GAF5_9BACL</name>
<dbReference type="InterPro" id="IPR046953">
    <property type="entry name" value="Spore_GerAC-like_C"/>
</dbReference>
<reference evidence="10 11" key="1">
    <citation type="submission" date="2023-03" db="EMBL/GenBank/DDBJ databases">
        <title>Draft genome sequence of the bacteria which degrade cell wall of Tricholomamatutake.</title>
        <authorList>
            <person name="Konishi Y."/>
            <person name="Fukuta Y."/>
            <person name="Shirasaka N."/>
        </authorList>
    </citation>
    <scope>NUCLEOTIDE SEQUENCE [LARGE SCALE GENOMIC DNA]</scope>
    <source>
        <strain evidence="11">mu1</strain>
    </source>
</reference>
<dbReference type="Gene3D" id="3.30.300.210">
    <property type="entry name" value="Nutrient germinant receptor protein C, domain 3"/>
    <property type="match status" value="1"/>
</dbReference>
<keyword evidence="4" id="KW-0732">Signal</keyword>
<dbReference type="Pfam" id="PF05504">
    <property type="entry name" value="Spore_GerAC"/>
    <property type="match status" value="1"/>
</dbReference>
<evidence type="ECO:0000256" key="2">
    <source>
        <dbReference type="ARBA" id="ARBA00007886"/>
    </source>
</evidence>
<dbReference type="PANTHER" id="PTHR35789">
    <property type="entry name" value="SPORE GERMINATION PROTEIN B3"/>
    <property type="match status" value="1"/>
</dbReference>
<evidence type="ECO:0000313" key="11">
    <source>
        <dbReference type="Proteomes" id="UP001157114"/>
    </source>
</evidence>
<evidence type="ECO:0000256" key="5">
    <source>
        <dbReference type="ARBA" id="ARBA00023136"/>
    </source>
</evidence>
<feature type="domain" description="Spore germination protein N-terminal" evidence="9">
    <location>
        <begin position="23"/>
        <end position="197"/>
    </location>
</feature>
<comment type="similarity">
    <text evidence="2">Belongs to the GerABKC lipoprotein family.</text>
</comment>
<evidence type="ECO:0000256" key="7">
    <source>
        <dbReference type="ARBA" id="ARBA00023288"/>
    </source>
</evidence>
<dbReference type="PANTHER" id="PTHR35789:SF1">
    <property type="entry name" value="SPORE GERMINATION PROTEIN B3"/>
    <property type="match status" value="1"/>
</dbReference>
<keyword evidence="5" id="KW-0472">Membrane</keyword>
<dbReference type="InterPro" id="IPR008844">
    <property type="entry name" value="Spore_GerAC-like"/>
</dbReference>
<comment type="caution">
    <text evidence="10">The sequence shown here is derived from an EMBL/GenBank/DDBJ whole genome shotgun (WGS) entry which is preliminary data.</text>
</comment>
<accession>A0ABQ6GAF5</accession>
<dbReference type="Gene3D" id="6.20.190.10">
    <property type="entry name" value="Nutrient germinant receptor protein C, domain 1"/>
    <property type="match status" value="1"/>
</dbReference>